<dbReference type="Proteomes" id="UP001527090">
    <property type="component" value="Unassembled WGS sequence"/>
</dbReference>
<dbReference type="PANTHER" id="PTHR43649">
    <property type="entry name" value="ARABINOSE-BINDING PROTEIN-RELATED"/>
    <property type="match status" value="1"/>
</dbReference>
<organism evidence="2 3">
    <name type="scientific">Paenibacillus alvei</name>
    <name type="common">Bacillus alvei</name>
    <dbReference type="NCBI Taxonomy" id="44250"/>
    <lineage>
        <taxon>Bacteria</taxon>
        <taxon>Bacillati</taxon>
        <taxon>Bacillota</taxon>
        <taxon>Bacilli</taxon>
        <taxon>Bacillales</taxon>
        <taxon>Paenibacillaceae</taxon>
        <taxon>Paenibacillus</taxon>
    </lineage>
</organism>
<feature type="chain" id="PRO_5045053344" evidence="1">
    <location>
        <begin position="21"/>
        <end position="425"/>
    </location>
</feature>
<dbReference type="InterPro" id="IPR006059">
    <property type="entry name" value="SBP"/>
</dbReference>
<dbReference type="InterPro" id="IPR050490">
    <property type="entry name" value="Bact_solute-bd_prot1"/>
</dbReference>
<reference evidence="2 3" key="1">
    <citation type="submission" date="2022-05" db="EMBL/GenBank/DDBJ databases">
        <title>Genome Sequencing of Bee-Associated Microbes.</title>
        <authorList>
            <person name="Dunlap C."/>
        </authorList>
    </citation>
    <scope>NUCLEOTIDE SEQUENCE [LARGE SCALE GENOMIC DNA]</scope>
    <source>
        <strain evidence="2 3">NRRL NRS-750</strain>
    </source>
</reference>
<evidence type="ECO:0000256" key="1">
    <source>
        <dbReference type="SAM" id="SignalP"/>
    </source>
</evidence>
<proteinExistence type="predicted"/>
<evidence type="ECO:0000313" key="2">
    <source>
        <dbReference type="EMBL" id="MCY9532753.1"/>
    </source>
</evidence>
<keyword evidence="1" id="KW-0732">Signal</keyword>
<sequence length="425" mass="48145">MFLLKRRLFPTLLASILCLASILTGCQKNEAPPFSKDKKAELTIAYTNENAFLKRYGNLFNQEYPNIRLSIVSTIPLVTKKLSVENWVQQNKFDIIYLPPDLVKEMAERNDLQDLDLWIKRDSFPLEEYIPQVIEYARSIGNGQLYGLPPTFYGQAIAFNKDLFEAYHIEYPQKGMTWEDLLRLSGKFPKDDGRGNTLIGLGTNDSSSFEFMLKVGFGQGLTMMQGNPPQAIVSSDSWKQIWQLTLPLLKSGLLINSSDLNTYMNTFLAGKQAMAVVTYEEYKQLAAQKKATFQWALAPFPVNPNQSGNNDTLLIDGLYAVSAQSTEKEAAWELVKFLNSRTIAKWNYRSLYGFSTLQNELSTNQEERERLSAMYASRQSYHPMGEVPVELVDKANAVIKSILDGGQSLEEALHQLQNEAQQIPK</sequence>
<dbReference type="PROSITE" id="PS51257">
    <property type="entry name" value="PROKAR_LIPOPROTEIN"/>
    <property type="match status" value="1"/>
</dbReference>
<name>A0ABT4EG81_PAEAL</name>
<keyword evidence="3" id="KW-1185">Reference proteome</keyword>
<dbReference type="SUPFAM" id="SSF53850">
    <property type="entry name" value="Periplasmic binding protein-like II"/>
    <property type="match status" value="1"/>
</dbReference>
<comment type="caution">
    <text evidence="2">The sequence shown here is derived from an EMBL/GenBank/DDBJ whole genome shotgun (WGS) entry which is preliminary data.</text>
</comment>
<feature type="signal peptide" evidence="1">
    <location>
        <begin position="1"/>
        <end position="20"/>
    </location>
</feature>
<gene>
    <name evidence="2" type="ORF">M5X04_25930</name>
</gene>
<evidence type="ECO:0000313" key="3">
    <source>
        <dbReference type="Proteomes" id="UP001527090"/>
    </source>
</evidence>
<dbReference type="EMBL" id="JAMDLY010000021">
    <property type="protein sequence ID" value="MCY9532753.1"/>
    <property type="molecule type" value="Genomic_DNA"/>
</dbReference>
<dbReference type="Gene3D" id="3.40.190.10">
    <property type="entry name" value="Periplasmic binding protein-like II"/>
    <property type="match status" value="1"/>
</dbReference>
<accession>A0ABT4EG81</accession>
<dbReference type="Pfam" id="PF13416">
    <property type="entry name" value="SBP_bac_8"/>
    <property type="match status" value="1"/>
</dbReference>
<dbReference type="RefSeq" id="WP_268632955.1">
    <property type="nucleotide sequence ID" value="NZ_JAMDLY010000021.1"/>
</dbReference>
<protein>
    <submittedName>
        <fullName evidence="2">ABC transporter substrate-binding protein</fullName>
    </submittedName>
</protein>